<evidence type="ECO:0000313" key="2">
    <source>
        <dbReference type="EMBL" id="GMN47458.1"/>
    </source>
</evidence>
<dbReference type="Proteomes" id="UP001187192">
    <property type="component" value="Unassembled WGS sequence"/>
</dbReference>
<sequence>MVRTRARSNQIPQESNLVTVVADLQQQLLEQQQKMNRLQDQMAHLNQKPHANKALPRDNLVPPVAPQIPEVNQGIPLNLEVPPAPVAPAGIQVNPPMVRENLLYERFRHMKAPEFEGPTNPIEADNWLIDIQVILDFMGLMEQEKVFCASFTLKKDACHWWMIVQMRKNVANMSLQDFIAEFRGMYYN</sequence>
<comment type="caution">
    <text evidence="2">The sequence shown here is derived from an EMBL/GenBank/DDBJ whole genome shotgun (WGS) entry which is preliminary data.</text>
</comment>
<proteinExistence type="predicted"/>
<keyword evidence="1" id="KW-0175">Coiled coil</keyword>
<evidence type="ECO:0008006" key="4">
    <source>
        <dbReference type="Google" id="ProtNLM"/>
    </source>
</evidence>
<evidence type="ECO:0000313" key="3">
    <source>
        <dbReference type="Proteomes" id="UP001187192"/>
    </source>
</evidence>
<dbReference type="AlphaFoldDB" id="A0AA88AJW6"/>
<protein>
    <recommendedName>
        <fullName evidence="4">Gag-pol polyprotein</fullName>
    </recommendedName>
</protein>
<dbReference type="EMBL" id="BTGU01000025">
    <property type="protein sequence ID" value="GMN47458.1"/>
    <property type="molecule type" value="Genomic_DNA"/>
</dbReference>
<gene>
    <name evidence="2" type="ORF">TIFTF001_016632</name>
</gene>
<keyword evidence="3" id="KW-1185">Reference proteome</keyword>
<feature type="coiled-coil region" evidence="1">
    <location>
        <begin position="21"/>
        <end position="48"/>
    </location>
</feature>
<accession>A0AA88AJW6</accession>
<name>A0AA88AJW6_FICCA</name>
<organism evidence="2 3">
    <name type="scientific">Ficus carica</name>
    <name type="common">Common fig</name>
    <dbReference type="NCBI Taxonomy" id="3494"/>
    <lineage>
        <taxon>Eukaryota</taxon>
        <taxon>Viridiplantae</taxon>
        <taxon>Streptophyta</taxon>
        <taxon>Embryophyta</taxon>
        <taxon>Tracheophyta</taxon>
        <taxon>Spermatophyta</taxon>
        <taxon>Magnoliopsida</taxon>
        <taxon>eudicotyledons</taxon>
        <taxon>Gunneridae</taxon>
        <taxon>Pentapetalae</taxon>
        <taxon>rosids</taxon>
        <taxon>fabids</taxon>
        <taxon>Rosales</taxon>
        <taxon>Moraceae</taxon>
        <taxon>Ficeae</taxon>
        <taxon>Ficus</taxon>
    </lineage>
</organism>
<evidence type="ECO:0000256" key="1">
    <source>
        <dbReference type="SAM" id="Coils"/>
    </source>
</evidence>
<reference evidence="2" key="1">
    <citation type="submission" date="2023-07" db="EMBL/GenBank/DDBJ databases">
        <title>draft genome sequence of fig (Ficus carica).</title>
        <authorList>
            <person name="Takahashi T."/>
            <person name="Nishimura K."/>
        </authorList>
    </citation>
    <scope>NUCLEOTIDE SEQUENCE</scope>
</reference>